<organism evidence="1 2">
    <name type="scientific">Luteococcus peritonei</name>
    <dbReference type="NCBI Taxonomy" id="88874"/>
    <lineage>
        <taxon>Bacteria</taxon>
        <taxon>Bacillati</taxon>
        <taxon>Actinomycetota</taxon>
        <taxon>Actinomycetes</taxon>
        <taxon>Propionibacteriales</taxon>
        <taxon>Propionibacteriaceae</taxon>
        <taxon>Luteococcus</taxon>
    </lineage>
</organism>
<keyword evidence="2" id="KW-1185">Reference proteome</keyword>
<name>A0ABW4RX27_9ACTN</name>
<evidence type="ECO:0000313" key="1">
    <source>
        <dbReference type="EMBL" id="MFD1890619.1"/>
    </source>
</evidence>
<accession>A0ABW4RX27</accession>
<dbReference type="Proteomes" id="UP001597326">
    <property type="component" value="Unassembled WGS sequence"/>
</dbReference>
<reference evidence="2" key="1">
    <citation type="journal article" date="2019" name="Int. J. Syst. Evol. Microbiol.">
        <title>The Global Catalogue of Microorganisms (GCM) 10K type strain sequencing project: providing services to taxonomists for standard genome sequencing and annotation.</title>
        <authorList>
            <consortium name="The Broad Institute Genomics Platform"/>
            <consortium name="The Broad Institute Genome Sequencing Center for Infectious Disease"/>
            <person name="Wu L."/>
            <person name="Ma J."/>
        </authorList>
    </citation>
    <scope>NUCLEOTIDE SEQUENCE [LARGE SCALE GENOMIC DNA]</scope>
    <source>
        <strain evidence="2">CAIM 431</strain>
    </source>
</reference>
<gene>
    <name evidence="1" type="ORF">ACFSCS_10575</name>
</gene>
<comment type="caution">
    <text evidence="1">The sequence shown here is derived from an EMBL/GenBank/DDBJ whole genome shotgun (WGS) entry which is preliminary data.</text>
</comment>
<sequence length="226" mass="23915">MLDDAASVELLHAVAALAPRAALMRSIPGTAAHALALAAGATVFERIPAARIDPAHPEVRRWIDQHAEPSRAASDYSMTALVDLWVQCYVSSHQHFGLVADLDLLRSKLGHFVEKNVDANLTRVVEMDGRPIAAACVFRVGGALMGLVDALHTDDPAARLHVATAMAAMLRSVPAEPIELDGHASGAHYPAVLATIPHVTAGDLTPMELLRLEPCPTETSGATVQP</sequence>
<protein>
    <submittedName>
        <fullName evidence="1">Uncharacterized protein</fullName>
    </submittedName>
</protein>
<evidence type="ECO:0000313" key="2">
    <source>
        <dbReference type="Proteomes" id="UP001597326"/>
    </source>
</evidence>
<proteinExistence type="predicted"/>
<dbReference type="RefSeq" id="WP_343873842.1">
    <property type="nucleotide sequence ID" value="NZ_BAAAIX010000020.1"/>
</dbReference>
<dbReference type="EMBL" id="JBHUFZ010000023">
    <property type="protein sequence ID" value="MFD1890619.1"/>
    <property type="molecule type" value="Genomic_DNA"/>
</dbReference>